<accession>A0ACB8B612</accession>
<gene>
    <name evidence="1" type="ORF">BV22DRAFT_770540</name>
</gene>
<proteinExistence type="predicted"/>
<evidence type="ECO:0000313" key="1">
    <source>
        <dbReference type="EMBL" id="KAH7920859.1"/>
    </source>
</evidence>
<keyword evidence="2" id="KW-1185">Reference proteome</keyword>
<name>A0ACB8B612_9AGAM</name>
<organism evidence="1 2">
    <name type="scientific">Leucogyrophana mollusca</name>
    <dbReference type="NCBI Taxonomy" id="85980"/>
    <lineage>
        <taxon>Eukaryota</taxon>
        <taxon>Fungi</taxon>
        <taxon>Dikarya</taxon>
        <taxon>Basidiomycota</taxon>
        <taxon>Agaricomycotina</taxon>
        <taxon>Agaricomycetes</taxon>
        <taxon>Agaricomycetidae</taxon>
        <taxon>Boletales</taxon>
        <taxon>Boletales incertae sedis</taxon>
        <taxon>Leucogyrophana</taxon>
    </lineage>
</organism>
<evidence type="ECO:0000313" key="2">
    <source>
        <dbReference type="Proteomes" id="UP000790709"/>
    </source>
</evidence>
<dbReference type="EMBL" id="MU266555">
    <property type="protein sequence ID" value="KAH7920859.1"/>
    <property type="molecule type" value="Genomic_DNA"/>
</dbReference>
<sequence>MIPSVRRPSIGHRIGHVSLFASSFVPPLSSPPQNFAMAVSALPSAALNEIASEVRNTAMSRYNTLAMTVLYVYDLVTTLDKEVDLVWNRPWSFIKVLYIINRCLALLEGLFNSSVFLYQGTNLGNSVGGNWFKFQSGTALVILIVVQTILVIRLWAMYGRSRLILVSMSVLGTLQIIASAFIMFKSLNYAPALAQPAPGFVVCSMTLPPYFAAYWLPILAFETTLLVLMLIKGWHNFRQQNVTVVSGMTGQRLGNLLVRDSIIYFVVYV</sequence>
<comment type="caution">
    <text evidence="1">The sequence shown here is derived from an EMBL/GenBank/DDBJ whole genome shotgun (WGS) entry which is preliminary data.</text>
</comment>
<dbReference type="Proteomes" id="UP000790709">
    <property type="component" value="Unassembled WGS sequence"/>
</dbReference>
<reference evidence="1" key="1">
    <citation type="journal article" date="2021" name="New Phytol.">
        <title>Evolutionary innovations through gain and loss of genes in the ectomycorrhizal Boletales.</title>
        <authorList>
            <person name="Wu G."/>
            <person name="Miyauchi S."/>
            <person name="Morin E."/>
            <person name="Kuo A."/>
            <person name="Drula E."/>
            <person name="Varga T."/>
            <person name="Kohler A."/>
            <person name="Feng B."/>
            <person name="Cao Y."/>
            <person name="Lipzen A."/>
            <person name="Daum C."/>
            <person name="Hundley H."/>
            <person name="Pangilinan J."/>
            <person name="Johnson J."/>
            <person name="Barry K."/>
            <person name="LaButti K."/>
            <person name="Ng V."/>
            <person name="Ahrendt S."/>
            <person name="Min B."/>
            <person name="Choi I.G."/>
            <person name="Park H."/>
            <person name="Plett J.M."/>
            <person name="Magnuson J."/>
            <person name="Spatafora J.W."/>
            <person name="Nagy L.G."/>
            <person name="Henrissat B."/>
            <person name="Grigoriev I.V."/>
            <person name="Yang Z.L."/>
            <person name="Xu J."/>
            <person name="Martin F.M."/>
        </authorList>
    </citation>
    <scope>NUCLEOTIDE SEQUENCE</scope>
    <source>
        <strain evidence="1">KUC20120723A-06</strain>
    </source>
</reference>
<protein>
    <submittedName>
        <fullName evidence="1">Uncharacterized protein</fullName>
    </submittedName>
</protein>